<keyword evidence="1" id="KW-1133">Transmembrane helix</keyword>
<feature type="transmembrane region" description="Helical" evidence="1">
    <location>
        <begin position="516"/>
        <end position="534"/>
    </location>
</feature>
<feature type="transmembrane region" description="Helical" evidence="1">
    <location>
        <begin position="123"/>
        <end position="139"/>
    </location>
</feature>
<reference evidence="2" key="1">
    <citation type="submission" date="2021-01" db="EMBL/GenBank/DDBJ databases">
        <title>Whole genome shotgun sequence of Virgisporangium ochraceum NBRC 16418.</title>
        <authorList>
            <person name="Komaki H."/>
            <person name="Tamura T."/>
        </authorList>
    </citation>
    <scope>NUCLEOTIDE SEQUENCE</scope>
    <source>
        <strain evidence="2">NBRC 16418</strain>
    </source>
</reference>
<feature type="transmembrane region" description="Helical" evidence="1">
    <location>
        <begin position="255"/>
        <end position="278"/>
    </location>
</feature>
<organism evidence="2 3">
    <name type="scientific">Virgisporangium ochraceum</name>
    <dbReference type="NCBI Taxonomy" id="65505"/>
    <lineage>
        <taxon>Bacteria</taxon>
        <taxon>Bacillati</taxon>
        <taxon>Actinomycetota</taxon>
        <taxon>Actinomycetes</taxon>
        <taxon>Micromonosporales</taxon>
        <taxon>Micromonosporaceae</taxon>
        <taxon>Virgisporangium</taxon>
    </lineage>
</organism>
<feature type="transmembrane region" description="Helical" evidence="1">
    <location>
        <begin position="477"/>
        <end position="496"/>
    </location>
</feature>
<dbReference type="EMBL" id="BOPH01000036">
    <property type="protein sequence ID" value="GIJ68073.1"/>
    <property type="molecule type" value="Genomic_DNA"/>
</dbReference>
<feature type="transmembrane region" description="Helical" evidence="1">
    <location>
        <begin position="96"/>
        <end position="117"/>
    </location>
</feature>
<dbReference type="AlphaFoldDB" id="A0A8J3ZS97"/>
<dbReference type="Proteomes" id="UP000635606">
    <property type="component" value="Unassembled WGS sequence"/>
</dbReference>
<protein>
    <submittedName>
        <fullName evidence="2">Uncharacterized protein</fullName>
    </submittedName>
</protein>
<evidence type="ECO:0000313" key="3">
    <source>
        <dbReference type="Proteomes" id="UP000635606"/>
    </source>
</evidence>
<evidence type="ECO:0000256" key="1">
    <source>
        <dbReference type="SAM" id="Phobius"/>
    </source>
</evidence>
<evidence type="ECO:0000313" key="2">
    <source>
        <dbReference type="EMBL" id="GIJ68073.1"/>
    </source>
</evidence>
<name>A0A8J3ZS97_9ACTN</name>
<feature type="transmembrane region" description="Helical" evidence="1">
    <location>
        <begin position="151"/>
        <end position="172"/>
    </location>
</feature>
<comment type="caution">
    <text evidence="2">The sequence shown here is derived from an EMBL/GenBank/DDBJ whole genome shotgun (WGS) entry which is preliminary data.</text>
</comment>
<accession>A0A8J3ZS97</accession>
<feature type="transmembrane region" description="Helical" evidence="1">
    <location>
        <begin position="340"/>
        <end position="369"/>
    </location>
</feature>
<proteinExistence type="predicted"/>
<keyword evidence="1" id="KW-0472">Membrane</keyword>
<feature type="transmembrane region" description="Helical" evidence="1">
    <location>
        <begin position="448"/>
        <end position="465"/>
    </location>
</feature>
<feature type="transmembrane region" description="Helical" evidence="1">
    <location>
        <begin position="416"/>
        <end position="436"/>
    </location>
</feature>
<gene>
    <name evidence="2" type="ORF">Voc01_029900</name>
</gene>
<sequence>MTESHFAALRIVGFAFGESSPIVCGVSAAVQTRPVNHAHPPSRPARPWLRAGILFTLALAVPALTHLVGADWLLPPALLVATAGLFGAGRTLLDRLLLTTMLLAGATCAAGLLFTAWPFGMHPWPVATLAFLVLATLHVTGREWRLPRPTVGDVVTLGAVAVVAWYVAWPYLRTGTIGRLGLITGGEDQARHVTMVDVIRRLGGYAFPERAADVPDLYDILRYYPSGWHLSAGLLDNFVRSGTGPGAMPEFVDHYVMFMVATYVLLALAIMWAATWIAGPLLTWPRRMPLLAVLTIVLIYGDLSIFPIFGFPGQMLGLAFLAVLVAILARPPASFRQTAVLAAAMLVGIGFSYHLYLPAAGLAIVVWLWRRRSDVLRHLLFVVPVAVVAGALASVVSVVGVAYANQDDKFGDAGGVFPIPRGLLVTLALVVAAAVLSPAGRRLRVWRAYGATALAVAALPAAFLAHQKLTDAEGVYYLEKSLHGMLVTLLVGLGAVTLFMPRPKRPAGLLGRPAEVASAALLAVAVAVAGGLVVDTRPYEPTKVEQTARQWHAGKPARNNVVANWVTTVDDQVPARAGAATIVVTEGSYATLMCSLYLAMLQRTSGRVQPYFTQFLPESPEGPVVHFVQTIDRVRTPVLLVPTTPKARETADQVRAQRPDLVVDVVYVPVE</sequence>
<keyword evidence="1" id="KW-0812">Transmembrane</keyword>
<feature type="transmembrane region" description="Helical" evidence="1">
    <location>
        <begin position="381"/>
        <end position="404"/>
    </location>
</feature>
<feature type="transmembrane region" description="Helical" evidence="1">
    <location>
        <begin position="48"/>
        <end position="66"/>
    </location>
</feature>
<feature type="transmembrane region" description="Helical" evidence="1">
    <location>
        <begin position="72"/>
        <end position="89"/>
    </location>
</feature>
<feature type="transmembrane region" description="Helical" evidence="1">
    <location>
        <begin position="290"/>
        <end position="309"/>
    </location>
</feature>
<keyword evidence="3" id="KW-1185">Reference proteome</keyword>